<sequence length="92" mass="10807">MYVIVPSKRFRRQVKQLRKADSKLLDQLNGAIETLRLGKTLPRQNNDHSLMGSMRKFRECHIAPDWLLIYRKDEKVLLLELTATGTHTKLFD</sequence>
<feature type="active site" description="Proton donor" evidence="2">
    <location>
        <position position="87"/>
    </location>
</feature>
<dbReference type="Gene3D" id="3.30.2310.20">
    <property type="entry name" value="RelE-like"/>
    <property type="match status" value="1"/>
</dbReference>
<evidence type="ECO:0000256" key="1">
    <source>
        <dbReference type="ARBA" id="ARBA00022649"/>
    </source>
</evidence>
<dbReference type="GO" id="GO:0004521">
    <property type="term" value="F:RNA endonuclease activity"/>
    <property type="evidence" value="ECO:0007669"/>
    <property type="project" value="TreeGrafter"/>
</dbReference>
<proteinExistence type="predicted"/>
<dbReference type="PANTHER" id="PTHR40588:SF1">
    <property type="entry name" value="MRNA INTERFERASE TOXIN YAFQ"/>
    <property type="match status" value="1"/>
</dbReference>
<dbReference type="PIRSF" id="PIRSF006156">
    <property type="entry name" value="YafQ"/>
    <property type="match status" value="1"/>
</dbReference>
<reference evidence="3 4" key="1">
    <citation type="journal article" date="2015" name="Nature">
        <title>rRNA introns, odd ribosomes, and small enigmatic genomes across a large radiation of phyla.</title>
        <authorList>
            <person name="Brown C.T."/>
            <person name="Hug L.A."/>
            <person name="Thomas B.C."/>
            <person name="Sharon I."/>
            <person name="Castelle C.J."/>
            <person name="Singh A."/>
            <person name="Wilkins M.J."/>
            <person name="Williams K.H."/>
            <person name="Banfield J.F."/>
        </authorList>
    </citation>
    <scope>NUCLEOTIDE SEQUENCE [LARGE SCALE GENOMIC DNA]</scope>
</reference>
<gene>
    <name evidence="3" type="ORF">UY82_C0004G0004</name>
</gene>
<dbReference type="PATRIC" id="fig|1618986.3.peg.60"/>
<evidence type="ECO:0000313" key="3">
    <source>
        <dbReference type="EMBL" id="KKW37009.1"/>
    </source>
</evidence>
<dbReference type="InterPro" id="IPR035093">
    <property type="entry name" value="RelE/ParE_toxin_dom_sf"/>
</dbReference>
<dbReference type="GO" id="GO:0006415">
    <property type="term" value="P:translational termination"/>
    <property type="evidence" value="ECO:0007669"/>
    <property type="project" value="TreeGrafter"/>
</dbReference>
<keyword evidence="1" id="KW-1277">Toxin-antitoxin system</keyword>
<dbReference type="InterPro" id="IPR007712">
    <property type="entry name" value="RelE/ParE_toxin"/>
</dbReference>
<protein>
    <submittedName>
        <fullName evidence="3">Addiction module toxin, RelE/StbE family</fullName>
    </submittedName>
</protein>
<organism evidence="3 4">
    <name type="scientific">Candidatus Uhrbacteria bacterium GW2011_GWC2_53_7</name>
    <dbReference type="NCBI Taxonomy" id="1618986"/>
    <lineage>
        <taxon>Bacteria</taxon>
        <taxon>Candidatus Uhriibacteriota</taxon>
    </lineage>
</organism>
<dbReference type="AlphaFoldDB" id="A0A0G2AVS2"/>
<dbReference type="NCBIfam" id="TIGR02385">
    <property type="entry name" value="RelE_StbE"/>
    <property type="match status" value="1"/>
</dbReference>
<dbReference type="EMBL" id="LCRN01000004">
    <property type="protein sequence ID" value="KKW37009.1"/>
    <property type="molecule type" value="Genomic_DNA"/>
</dbReference>
<dbReference type="SUPFAM" id="SSF143011">
    <property type="entry name" value="RelE-like"/>
    <property type="match status" value="1"/>
</dbReference>
<dbReference type="Proteomes" id="UP000033865">
    <property type="component" value="Unassembled WGS sequence"/>
</dbReference>
<dbReference type="GO" id="GO:0006402">
    <property type="term" value="P:mRNA catabolic process"/>
    <property type="evidence" value="ECO:0007669"/>
    <property type="project" value="TreeGrafter"/>
</dbReference>
<dbReference type="PANTHER" id="PTHR40588">
    <property type="entry name" value="MRNA INTERFERASE TOXIN YAFQ"/>
    <property type="match status" value="1"/>
</dbReference>
<dbReference type="Pfam" id="PF15738">
    <property type="entry name" value="YafQ_toxin"/>
    <property type="match status" value="1"/>
</dbReference>
<comment type="caution">
    <text evidence="3">The sequence shown here is derived from an EMBL/GenBank/DDBJ whole genome shotgun (WGS) entry which is preliminary data.</text>
</comment>
<name>A0A0G2AVS2_9BACT</name>
<evidence type="ECO:0000313" key="4">
    <source>
        <dbReference type="Proteomes" id="UP000033865"/>
    </source>
</evidence>
<evidence type="ECO:0000256" key="2">
    <source>
        <dbReference type="PIRSR" id="PIRSR006156-1"/>
    </source>
</evidence>
<accession>A0A0G2AVS2</accession>
<dbReference type="InterPro" id="IPR004386">
    <property type="entry name" value="Toxin_YafQ-like"/>
</dbReference>